<comment type="caution">
    <text evidence="2">The sequence shown here is derived from an EMBL/GenBank/DDBJ whole genome shotgun (WGS) entry which is preliminary data.</text>
</comment>
<gene>
    <name evidence="2" type="ORF">TrCOL_g6711</name>
</gene>
<feature type="compositionally biased region" description="Basic residues" evidence="1">
    <location>
        <begin position="751"/>
        <end position="760"/>
    </location>
</feature>
<feature type="region of interest" description="Disordered" evidence="1">
    <location>
        <begin position="736"/>
        <end position="760"/>
    </location>
</feature>
<reference evidence="3" key="1">
    <citation type="journal article" date="2023" name="Commun. Biol.">
        <title>Genome analysis of Parmales, the sister group of diatoms, reveals the evolutionary specialization of diatoms from phago-mixotrophs to photoautotrophs.</title>
        <authorList>
            <person name="Ban H."/>
            <person name="Sato S."/>
            <person name="Yoshikawa S."/>
            <person name="Yamada K."/>
            <person name="Nakamura Y."/>
            <person name="Ichinomiya M."/>
            <person name="Sato N."/>
            <person name="Blanc-Mathieu R."/>
            <person name="Endo H."/>
            <person name="Kuwata A."/>
            <person name="Ogata H."/>
        </authorList>
    </citation>
    <scope>NUCLEOTIDE SEQUENCE [LARGE SCALE GENOMIC DNA]</scope>
</reference>
<name>A0A9W7L1N6_9STRA</name>
<feature type="region of interest" description="Disordered" evidence="1">
    <location>
        <begin position="1"/>
        <end position="46"/>
    </location>
</feature>
<accession>A0A9W7L1N6</accession>
<protein>
    <submittedName>
        <fullName evidence="2">Uncharacterized protein</fullName>
    </submittedName>
</protein>
<evidence type="ECO:0000313" key="2">
    <source>
        <dbReference type="EMBL" id="GMI20022.1"/>
    </source>
</evidence>
<dbReference type="Proteomes" id="UP001165065">
    <property type="component" value="Unassembled WGS sequence"/>
</dbReference>
<feature type="compositionally biased region" description="Basic and acidic residues" evidence="1">
    <location>
        <begin position="736"/>
        <end position="748"/>
    </location>
</feature>
<dbReference type="EMBL" id="BRYA01000503">
    <property type="protein sequence ID" value="GMI20022.1"/>
    <property type="molecule type" value="Genomic_DNA"/>
</dbReference>
<evidence type="ECO:0000256" key="1">
    <source>
        <dbReference type="SAM" id="MobiDB-lite"/>
    </source>
</evidence>
<evidence type="ECO:0000313" key="3">
    <source>
        <dbReference type="Proteomes" id="UP001165065"/>
    </source>
</evidence>
<keyword evidence="3" id="KW-1185">Reference proteome</keyword>
<dbReference type="AlphaFoldDB" id="A0A9W7L1N6"/>
<proteinExistence type="predicted"/>
<sequence length="760" mass="84165">MMAAPFSTEGDGGDEGHGYMDMTMQTEGTEKKPVPPPPTSHSNVPASVPVLLNDVNMIEVEESDRDREAAEKAKFKFSDKPLSDSGAMHDFLSSLGVNDRALNGKRDFVKQATIYSEDIDEAFAFIEESINDPNQDTLPDGNDRQEPTFESCFPEGRTLRQREIKARKRVVKHLFDRGILPSKAQLQDIMDPDVVLCLTGFPVNTSLAHLGLIRMLCNVQGNSLAASMPPLIAAMLSMKKRDVKVIHLDILNEAFNWDKCEEDDPWSAYEKEMKDFAKLIFDCGFASIFSAGHLATDRLRKLSSTEVGISCALSQDRHAFTLRNAANTLVFTAYHPQNLLKGWTGAACINAGNWDRSIDGLVHYMGGKFQRGVGPVFEFVSRCEDFAFTETALDLAIRVRALELNRGEAFPYEDLPDALKRALDSEGYSNQDACDKYKDYGKRATASDFASAVTVLLSIFGKAGGKASAASEGYDPKSGKSIHMTKIGANGVEAWKRFYEVFIRGERGIKLAPNVAVMLSFAGRSMTEGWWTTCTKDDIELAIEETCAAGGKAGGKAAGEAWQMFYERHILGERGIELDRNLIPFLSLLKLKMTDPWWDTCKEGDIELAIKEKCVAAGKARGKAMKANAKYNLGCAYSCLECPQTFGDDGPVITPKRTNTSWLFTYQCSACGGRQVTIPAKTKLHKALFDEVDARCDKFPDMKPLAAVHQCAKEKKGKFFVTRELWDEFAKEREDLKKAQEKEKEDGIGRTLRKRGGGRG</sequence>
<organism evidence="2 3">
    <name type="scientific">Triparma columacea</name>
    <dbReference type="NCBI Taxonomy" id="722753"/>
    <lineage>
        <taxon>Eukaryota</taxon>
        <taxon>Sar</taxon>
        <taxon>Stramenopiles</taxon>
        <taxon>Ochrophyta</taxon>
        <taxon>Bolidophyceae</taxon>
        <taxon>Parmales</taxon>
        <taxon>Triparmaceae</taxon>
        <taxon>Triparma</taxon>
    </lineage>
</organism>